<comment type="caution">
    <text evidence="4">The sequence shown here is derived from an EMBL/GenBank/DDBJ whole genome shotgun (WGS) entry which is preliminary data.</text>
</comment>
<keyword evidence="3" id="KW-0413">Isomerase</keyword>
<accession>A0A0F5K4Z3</accession>
<dbReference type="GO" id="GO:0004165">
    <property type="term" value="F:delta(3)-delta(2)-enoyl-CoA isomerase activity"/>
    <property type="evidence" value="ECO:0007669"/>
    <property type="project" value="UniProtKB-ARBA"/>
</dbReference>
<dbReference type="AlphaFoldDB" id="A0A0F5K4Z3"/>
<evidence type="ECO:0000256" key="2">
    <source>
        <dbReference type="ARBA" id="ARBA00023140"/>
    </source>
</evidence>
<dbReference type="PATRIC" id="fig|28092.6.peg.136"/>
<dbReference type="STRING" id="28092.WM40_00600"/>
<sequence>MTTGEEGIRVESDAASAGAVRVLRWHRPAKRNAINLAMYRAMATALREAEADETVKVVVVAGSEHDGTAAFTAGNDLSDFAARGPSNGPDAHHAVTAADASDITVGLQPVLAFLDTLNRMRKPLLAAVRGPAVGIGTTMLLHCDIVCAGDDARFALPFTALGLCPEAGASLLLPRLVGYQRAARLLLLGEPFDSAQALAYGVVSEVLPADTVESHVLALARKLAMLPREAVQATKALMKPCESDAPAGVASTARQITIEADVFARLLQTPAAQERILAASGGKARRA</sequence>
<organism evidence="4 5">
    <name type="scientific">Robbsia andropogonis</name>
    <dbReference type="NCBI Taxonomy" id="28092"/>
    <lineage>
        <taxon>Bacteria</taxon>
        <taxon>Pseudomonadati</taxon>
        <taxon>Pseudomonadota</taxon>
        <taxon>Betaproteobacteria</taxon>
        <taxon>Burkholderiales</taxon>
        <taxon>Burkholderiaceae</taxon>
        <taxon>Robbsia</taxon>
    </lineage>
</organism>
<protein>
    <recommendedName>
        <fullName evidence="6">Enoyl-CoA hydratase</fullName>
    </recommendedName>
</protein>
<evidence type="ECO:0000256" key="1">
    <source>
        <dbReference type="ARBA" id="ARBA00004275"/>
    </source>
</evidence>
<dbReference type="PANTHER" id="PTHR43684">
    <property type="match status" value="1"/>
</dbReference>
<comment type="subcellular location">
    <subcellularLocation>
        <location evidence="1">Peroxisome</location>
    </subcellularLocation>
</comment>
<dbReference type="PANTHER" id="PTHR43684:SF1">
    <property type="entry name" value="ENOYL-COA DELTA ISOMERASE 2"/>
    <property type="match status" value="1"/>
</dbReference>
<dbReference type="SUPFAM" id="SSF52096">
    <property type="entry name" value="ClpP/crotonase"/>
    <property type="match status" value="1"/>
</dbReference>
<evidence type="ECO:0000313" key="4">
    <source>
        <dbReference type="EMBL" id="KKB65191.1"/>
    </source>
</evidence>
<dbReference type="InterPro" id="IPR051053">
    <property type="entry name" value="ECH/Chromodomain_protein"/>
</dbReference>
<keyword evidence="2" id="KW-0576">Peroxisome</keyword>
<dbReference type="EMBL" id="LAQU01000001">
    <property type="protein sequence ID" value="KKB65191.1"/>
    <property type="molecule type" value="Genomic_DNA"/>
</dbReference>
<dbReference type="OrthoDB" id="9797151at2"/>
<reference evidence="4 5" key="1">
    <citation type="submission" date="2015-03" db="EMBL/GenBank/DDBJ databases">
        <title>Draft Genome Sequence of Burkholderia andropogonis type strain ICMP2807, isolated from Sorghum bicolor.</title>
        <authorList>
            <person name="Lopes-Santos L."/>
            <person name="Castro D.B."/>
            <person name="Ottoboni L.M."/>
            <person name="Park D."/>
            <person name="Weirc B.S."/>
            <person name="Destefano S.A."/>
        </authorList>
    </citation>
    <scope>NUCLEOTIDE SEQUENCE [LARGE SCALE GENOMIC DNA]</scope>
    <source>
        <strain evidence="4 5">ICMP2807</strain>
    </source>
</reference>
<evidence type="ECO:0000313" key="5">
    <source>
        <dbReference type="Proteomes" id="UP000033618"/>
    </source>
</evidence>
<gene>
    <name evidence="4" type="ORF">WM40_00600</name>
</gene>
<proteinExistence type="predicted"/>
<dbReference type="Pfam" id="PF00378">
    <property type="entry name" value="ECH_1"/>
    <property type="match status" value="1"/>
</dbReference>
<evidence type="ECO:0000256" key="3">
    <source>
        <dbReference type="ARBA" id="ARBA00023235"/>
    </source>
</evidence>
<keyword evidence="5" id="KW-1185">Reference proteome</keyword>
<dbReference type="CDD" id="cd06558">
    <property type="entry name" value="crotonase-like"/>
    <property type="match status" value="1"/>
</dbReference>
<dbReference type="InterPro" id="IPR029045">
    <property type="entry name" value="ClpP/crotonase-like_dom_sf"/>
</dbReference>
<dbReference type="InterPro" id="IPR001753">
    <property type="entry name" value="Enoyl-CoA_hydra/iso"/>
</dbReference>
<dbReference type="Proteomes" id="UP000033618">
    <property type="component" value="Unassembled WGS sequence"/>
</dbReference>
<dbReference type="RefSeq" id="WP_046151860.1">
    <property type="nucleotide sequence ID" value="NZ_CADFGU010000001.1"/>
</dbReference>
<dbReference type="Gene3D" id="3.90.226.10">
    <property type="entry name" value="2-enoyl-CoA Hydratase, Chain A, domain 1"/>
    <property type="match status" value="1"/>
</dbReference>
<evidence type="ECO:0008006" key="6">
    <source>
        <dbReference type="Google" id="ProtNLM"/>
    </source>
</evidence>
<name>A0A0F5K4Z3_9BURK</name>